<organism evidence="10 11">
    <name type="scientific">Opitutus terrae (strain DSM 11246 / JCM 15787 / PB90-1)</name>
    <dbReference type="NCBI Taxonomy" id="452637"/>
    <lineage>
        <taxon>Bacteria</taxon>
        <taxon>Pseudomonadati</taxon>
        <taxon>Verrucomicrobiota</taxon>
        <taxon>Opitutia</taxon>
        <taxon>Opitutales</taxon>
        <taxon>Opitutaceae</taxon>
        <taxon>Opitutus</taxon>
    </lineage>
</organism>
<dbReference type="OrthoDB" id="9770036at2"/>
<dbReference type="NCBIfam" id="TIGR03434">
    <property type="entry name" value="ADOP"/>
    <property type="match status" value="1"/>
</dbReference>
<gene>
    <name evidence="10" type="ordered locus">Oter_1885</name>
</gene>
<dbReference type="STRING" id="452637.Oter_1885"/>
<feature type="transmembrane region" description="Helical" evidence="7">
    <location>
        <begin position="286"/>
        <end position="307"/>
    </location>
</feature>
<keyword evidence="4 7" id="KW-1133">Transmembrane helix</keyword>
<feature type="transmembrane region" description="Helical" evidence="7">
    <location>
        <begin position="387"/>
        <end position="413"/>
    </location>
</feature>
<feature type="domain" description="MacB-like periplasmic core" evidence="9">
    <location>
        <begin position="35"/>
        <end position="250"/>
    </location>
</feature>
<keyword evidence="2" id="KW-1003">Cell membrane</keyword>
<evidence type="ECO:0000259" key="9">
    <source>
        <dbReference type="Pfam" id="PF12704"/>
    </source>
</evidence>
<dbReference type="InterPro" id="IPR003838">
    <property type="entry name" value="ABC3_permease_C"/>
</dbReference>
<dbReference type="Pfam" id="PF02687">
    <property type="entry name" value="FtsX"/>
    <property type="match status" value="2"/>
</dbReference>
<evidence type="ECO:0000256" key="3">
    <source>
        <dbReference type="ARBA" id="ARBA00022692"/>
    </source>
</evidence>
<evidence type="ECO:0000256" key="2">
    <source>
        <dbReference type="ARBA" id="ARBA00022475"/>
    </source>
</evidence>
<feature type="transmembrane region" description="Helical" evidence="7">
    <location>
        <begin position="806"/>
        <end position="828"/>
    </location>
</feature>
<dbReference type="KEGG" id="ote:Oter_1885"/>
<comment type="similarity">
    <text evidence="6">Belongs to the ABC-4 integral membrane protein family.</text>
</comment>
<evidence type="ECO:0000256" key="7">
    <source>
        <dbReference type="SAM" id="Phobius"/>
    </source>
</evidence>
<feature type="transmembrane region" description="Helical" evidence="7">
    <location>
        <begin position="433"/>
        <end position="455"/>
    </location>
</feature>
<dbReference type="GO" id="GO:0022857">
    <property type="term" value="F:transmembrane transporter activity"/>
    <property type="evidence" value="ECO:0007669"/>
    <property type="project" value="TreeGrafter"/>
</dbReference>
<feature type="transmembrane region" description="Helical" evidence="7">
    <location>
        <begin position="772"/>
        <end position="794"/>
    </location>
</feature>
<dbReference type="PANTHER" id="PTHR30572:SF4">
    <property type="entry name" value="ABC TRANSPORTER PERMEASE YTRF"/>
    <property type="match status" value="1"/>
</dbReference>
<keyword evidence="5 7" id="KW-0472">Membrane</keyword>
<dbReference type="AlphaFoldDB" id="B1ZXW6"/>
<feature type="domain" description="ABC3 transporter permease C-terminal" evidence="8">
    <location>
        <begin position="720"/>
        <end position="836"/>
    </location>
</feature>
<dbReference type="HOGENOM" id="CLU_009433_1_0_0"/>
<evidence type="ECO:0000313" key="11">
    <source>
        <dbReference type="Proteomes" id="UP000007013"/>
    </source>
</evidence>
<evidence type="ECO:0000256" key="6">
    <source>
        <dbReference type="ARBA" id="ARBA00038076"/>
    </source>
</evidence>
<proteinExistence type="inferred from homology"/>
<dbReference type="EMBL" id="CP001032">
    <property type="protein sequence ID" value="ACB75168.1"/>
    <property type="molecule type" value="Genomic_DNA"/>
</dbReference>
<feature type="transmembrane region" description="Helical" evidence="7">
    <location>
        <begin position="31"/>
        <end position="53"/>
    </location>
</feature>
<dbReference type="PANTHER" id="PTHR30572">
    <property type="entry name" value="MEMBRANE COMPONENT OF TRANSPORTER-RELATED"/>
    <property type="match status" value="1"/>
</dbReference>
<evidence type="ECO:0000256" key="4">
    <source>
        <dbReference type="ARBA" id="ARBA00022989"/>
    </source>
</evidence>
<comment type="subcellular location">
    <subcellularLocation>
        <location evidence="1">Cell membrane</location>
        <topology evidence="1">Multi-pass membrane protein</topology>
    </subcellularLocation>
</comment>
<sequence>MPSVLSRVAFTLGTIGIDLRIGARMLAKEKAFCAIAAGVLALGIGAVTTQFAVVNGVLLRGFSFPDADRLVTVQFGQSTTELEALVPRIMPADLLDLQARQMSFDSLAGWLLFSAANVNLNGATERRAAGYVTHDFFRMLGIRPVLGRDFTAEDDRDGAAPTIILGDALWRELFESDPNVIGRSLRVNGRVGTIIGVMPRGFAFPYDEQLWIALRTESPVRPRHEHANRPVIVYGRLKPGVTLAQASAEVSLIAAQLAKEHPENAALKTGQVQPLLAAFTTPRSAGLLYTLLAFSLGVLLIACVNVANMQFARATLRLRELAIRASFGATRARLLRQLLTENLLLALVGAALGTLLALWTVGWLDSAVRAFRPPLPGWMRFSIDGPVLTTIVAATLFATVGSGLLPGLMAARVGLAAELKEGGRGATSRRTGVIARVLVVLQIVVTCILLIGSLLQLRSIERQQHIDHGYDPTAVMSARYMLMAGDHPTEAARIAFNEKVLAELRVHPSLASAAFSERYRMISVPEGPVEIEGQTAADEASQPIVASERITDGYFATLGQPILAGRDFRPEESDLKLPVAIVNATFARLHFPNGDALGRRFRSVNPNPKTPEPWRVIVGIVADVRMSGPFDSRAHNSGYYLPFTSNLYNRGQPTLSGMSYVTVIVRPRDGIRAEASLQAIREAVAKVDPDMPIYYTGTPQAQFETYLGQSRLITLLSLAVGIIAVALAAAGLYGVTAHAVNRRRQEFGIRLALGADRRQLLTLVLRQAGRQVALGLVLGLAATGAIALTARSAIAGALFETNPFDPLTYAAVALLLGGIALLATFLPARRVTKVDPMIALRAE</sequence>
<feature type="transmembrane region" description="Helical" evidence="7">
    <location>
        <begin position="343"/>
        <end position="364"/>
    </location>
</feature>
<keyword evidence="3 7" id="KW-0812">Transmembrane</keyword>
<accession>B1ZXW6</accession>
<dbReference type="RefSeq" id="WP_012374705.1">
    <property type="nucleotide sequence ID" value="NC_010571.1"/>
</dbReference>
<dbReference type="GO" id="GO:0005886">
    <property type="term" value="C:plasma membrane"/>
    <property type="evidence" value="ECO:0007669"/>
    <property type="project" value="UniProtKB-SubCell"/>
</dbReference>
<dbReference type="InterPro" id="IPR050250">
    <property type="entry name" value="Macrolide_Exporter_MacB"/>
</dbReference>
<feature type="domain" description="ABC3 transporter permease C-terminal" evidence="8">
    <location>
        <begin position="293"/>
        <end position="412"/>
    </location>
</feature>
<dbReference type="InterPro" id="IPR017800">
    <property type="entry name" value="ADOP"/>
</dbReference>
<feature type="domain" description="MacB-like periplasmic core" evidence="9">
    <location>
        <begin position="536"/>
        <end position="682"/>
    </location>
</feature>
<feature type="transmembrane region" description="Helical" evidence="7">
    <location>
        <begin position="712"/>
        <end position="735"/>
    </location>
</feature>
<reference evidence="10 11" key="1">
    <citation type="journal article" date="2011" name="J. Bacteriol.">
        <title>Genome sequence of the verrucomicrobium Opitutus terrae PB90-1, an abundant inhabitant of rice paddy soil ecosystems.</title>
        <authorList>
            <person name="van Passel M.W."/>
            <person name="Kant R."/>
            <person name="Palva A."/>
            <person name="Copeland A."/>
            <person name="Lucas S."/>
            <person name="Lapidus A."/>
            <person name="Glavina del Rio T."/>
            <person name="Pitluck S."/>
            <person name="Goltsman E."/>
            <person name="Clum A."/>
            <person name="Sun H."/>
            <person name="Schmutz J."/>
            <person name="Larimer F.W."/>
            <person name="Land M.L."/>
            <person name="Hauser L."/>
            <person name="Kyrpides N."/>
            <person name="Mikhailova N."/>
            <person name="Richardson P.P."/>
            <person name="Janssen P.H."/>
            <person name="de Vos W.M."/>
            <person name="Smidt H."/>
        </authorList>
    </citation>
    <scope>NUCLEOTIDE SEQUENCE [LARGE SCALE GENOMIC DNA]</scope>
    <source>
        <strain evidence="11">DSM 11246 / JCM 15787 / PB90-1</strain>
    </source>
</reference>
<dbReference type="Proteomes" id="UP000007013">
    <property type="component" value="Chromosome"/>
</dbReference>
<dbReference type="Pfam" id="PF12704">
    <property type="entry name" value="MacB_PCD"/>
    <property type="match status" value="2"/>
</dbReference>
<keyword evidence="11" id="KW-1185">Reference proteome</keyword>
<evidence type="ECO:0000256" key="1">
    <source>
        <dbReference type="ARBA" id="ARBA00004651"/>
    </source>
</evidence>
<protein>
    <submittedName>
        <fullName evidence="10">Permease</fullName>
    </submittedName>
</protein>
<evidence type="ECO:0000313" key="10">
    <source>
        <dbReference type="EMBL" id="ACB75168.1"/>
    </source>
</evidence>
<dbReference type="eggNOG" id="COG0577">
    <property type="taxonomic scope" value="Bacteria"/>
</dbReference>
<evidence type="ECO:0000259" key="8">
    <source>
        <dbReference type="Pfam" id="PF02687"/>
    </source>
</evidence>
<dbReference type="InterPro" id="IPR025857">
    <property type="entry name" value="MacB_PCD"/>
</dbReference>
<name>B1ZXW6_OPITP</name>
<evidence type="ECO:0000256" key="5">
    <source>
        <dbReference type="ARBA" id="ARBA00023136"/>
    </source>
</evidence>